<comment type="caution">
    <text evidence="3">The sequence shown here is derived from an EMBL/GenBank/DDBJ whole genome shotgun (WGS) entry which is preliminary data.</text>
</comment>
<keyword evidence="1" id="KW-1133">Transmembrane helix</keyword>
<dbReference type="SUPFAM" id="SSF53474">
    <property type="entry name" value="alpha/beta-Hydrolases"/>
    <property type="match status" value="1"/>
</dbReference>
<evidence type="ECO:0000256" key="1">
    <source>
        <dbReference type="SAM" id="Phobius"/>
    </source>
</evidence>
<dbReference type="PANTHER" id="PTHR43139:SF37">
    <property type="entry name" value="ALPHA_BETA-HYDROLASES SUPERFAMILY PROTEIN"/>
    <property type="match status" value="1"/>
</dbReference>
<reference evidence="3 4" key="1">
    <citation type="journal article" date="2017" name="Mol. Plant">
        <title>The Genome of Medicinal Plant Macleaya cordata Provides New Insights into Benzylisoquinoline Alkaloids Metabolism.</title>
        <authorList>
            <person name="Liu X."/>
            <person name="Liu Y."/>
            <person name="Huang P."/>
            <person name="Ma Y."/>
            <person name="Qing Z."/>
            <person name="Tang Q."/>
            <person name="Cao H."/>
            <person name="Cheng P."/>
            <person name="Zheng Y."/>
            <person name="Yuan Z."/>
            <person name="Zhou Y."/>
            <person name="Liu J."/>
            <person name="Tang Z."/>
            <person name="Zhuo Y."/>
            <person name="Zhang Y."/>
            <person name="Yu L."/>
            <person name="Huang J."/>
            <person name="Yang P."/>
            <person name="Peng Q."/>
            <person name="Zhang J."/>
            <person name="Jiang W."/>
            <person name="Zhang Z."/>
            <person name="Lin K."/>
            <person name="Ro D.K."/>
            <person name="Chen X."/>
            <person name="Xiong X."/>
            <person name="Shang Y."/>
            <person name="Huang S."/>
            <person name="Zeng J."/>
        </authorList>
    </citation>
    <scope>NUCLEOTIDE SEQUENCE [LARGE SCALE GENOMIC DNA]</scope>
    <source>
        <strain evidence="4">cv. BLH2017</strain>
        <tissue evidence="3">Root</tissue>
    </source>
</reference>
<sequence>MASVIDVLRLLQLIFFFYISIVAAIFRKSISFFPNPNRFLSFAKLGDLALSLYFYHCGLSPCTVDLDDQTTVHFWIPKHRRIKRPSLLLIHGFGGNSKWQFYRQVGSLHRNFNLFVPDLVFFGGSYSKGSDRTDVFQARCIGEGMKRLGVNQFSVFGISYGGYVAYRMADIYREEVEKLVIMSCGICFTEEQMAEEMKKVGRDIVEILVPEKPEDLRVLVNRAMYRPSLWFPAFLLQDFINVMYKNHRREKMEMLHHLMHGKSNSDPPPVLNQETLILWGDKDNFFPLFLAHQLSRHLGEKSKVEIIKDAGHAANLESPNLVNRLIKSFILDS</sequence>
<keyword evidence="1" id="KW-0472">Membrane</keyword>
<dbReference type="InterPro" id="IPR029058">
    <property type="entry name" value="AB_hydrolase_fold"/>
</dbReference>
<dbReference type="FunCoup" id="A0A200QIX1">
    <property type="interactions" value="519"/>
</dbReference>
<dbReference type="AlphaFoldDB" id="A0A200QIX1"/>
<dbReference type="PRINTS" id="PR00111">
    <property type="entry name" value="ABHYDROLASE"/>
</dbReference>
<keyword evidence="3" id="KW-0378">Hydrolase</keyword>
<accession>A0A200QIX1</accession>
<dbReference type="InterPro" id="IPR000073">
    <property type="entry name" value="AB_hydrolase_1"/>
</dbReference>
<dbReference type="InParanoid" id="A0A200QIX1"/>
<keyword evidence="1" id="KW-0812">Transmembrane</keyword>
<organism evidence="3 4">
    <name type="scientific">Macleaya cordata</name>
    <name type="common">Five-seeded plume-poppy</name>
    <name type="synonym">Bocconia cordata</name>
    <dbReference type="NCBI Taxonomy" id="56857"/>
    <lineage>
        <taxon>Eukaryota</taxon>
        <taxon>Viridiplantae</taxon>
        <taxon>Streptophyta</taxon>
        <taxon>Embryophyta</taxon>
        <taxon>Tracheophyta</taxon>
        <taxon>Spermatophyta</taxon>
        <taxon>Magnoliopsida</taxon>
        <taxon>Ranunculales</taxon>
        <taxon>Papaveraceae</taxon>
        <taxon>Papaveroideae</taxon>
        <taxon>Macleaya</taxon>
    </lineage>
</organism>
<dbReference type="EMBL" id="MVGT01002006">
    <property type="protein sequence ID" value="OVA10337.1"/>
    <property type="molecule type" value="Genomic_DNA"/>
</dbReference>
<proteinExistence type="predicted"/>
<name>A0A200QIX1_MACCD</name>
<keyword evidence="4" id="KW-1185">Reference proteome</keyword>
<dbReference type="GO" id="GO:0016787">
    <property type="term" value="F:hydrolase activity"/>
    <property type="evidence" value="ECO:0007669"/>
    <property type="project" value="UniProtKB-KW"/>
</dbReference>
<feature type="domain" description="AB hydrolase-1" evidence="2">
    <location>
        <begin position="85"/>
        <end position="319"/>
    </location>
</feature>
<evidence type="ECO:0000259" key="2">
    <source>
        <dbReference type="Pfam" id="PF00561"/>
    </source>
</evidence>
<evidence type="ECO:0000313" key="3">
    <source>
        <dbReference type="EMBL" id="OVA10337.1"/>
    </source>
</evidence>
<protein>
    <submittedName>
        <fullName evidence="3">Alpha/beta hydrolase fold-1</fullName>
    </submittedName>
</protein>
<dbReference type="InterPro" id="IPR052370">
    <property type="entry name" value="Meta-cleavage_hydrolase"/>
</dbReference>
<evidence type="ECO:0000313" key="4">
    <source>
        <dbReference type="Proteomes" id="UP000195402"/>
    </source>
</evidence>
<feature type="transmembrane region" description="Helical" evidence="1">
    <location>
        <begin position="7"/>
        <end position="26"/>
    </location>
</feature>
<dbReference type="Gene3D" id="3.40.50.1820">
    <property type="entry name" value="alpha/beta hydrolase"/>
    <property type="match status" value="1"/>
</dbReference>
<gene>
    <name evidence="3" type="ORF">BVC80_8419g4</name>
</gene>
<dbReference type="OMA" id="QTTVHFW"/>
<dbReference type="Proteomes" id="UP000195402">
    <property type="component" value="Unassembled WGS sequence"/>
</dbReference>
<dbReference type="OrthoDB" id="6431331at2759"/>
<dbReference type="STRING" id="56857.A0A200QIX1"/>
<dbReference type="Pfam" id="PF00561">
    <property type="entry name" value="Abhydrolase_1"/>
    <property type="match status" value="1"/>
</dbReference>
<dbReference type="PANTHER" id="PTHR43139">
    <property type="entry name" value="SI:DKEY-122A22.2"/>
    <property type="match status" value="1"/>
</dbReference>